<gene>
    <name evidence="1" type="ORF">C802_02949</name>
</gene>
<proteinExistence type="predicted"/>
<protein>
    <submittedName>
        <fullName evidence="1">Uncharacterized protein</fullName>
    </submittedName>
</protein>
<accession>R9I4S5</accession>
<name>R9I4S5_9BACT</name>
<keyword evidence="2" id="KW-1185">Reference proteome</keyword>
<dbReference type="PATRIC" id="fig|1235788.3.peg.3021"/>
<reference evidence="1 2" key="1">
    <citation type="submission" date="2013-04" db="EMBL/GenBank/DDBJ databases">
        <title>The Genome Sequence of Bacteroides massiliensis dnLKV3.</title>
        <authorList>
            <consortium name="The Broad Institute Genomics Platform"/>
            <consortium name="The Broad Institute Genome Sequencing Center for Infectious Disease"/>
            <person name="Earl A."/>
            <person name="Xavier R."/>
            <person name="Kuhn K."/>
            <person name="Stappenbeck T."/>
            <person name="Walker B."/>
            <person name="Young S."/>
            <person name="Zeng Q."/>
            <person name="Gargeya S."/>
            <person name="Fitzgerald M."/>
            <person name="Haas B."/>
            <person name="Abouelleil A."/>
            <person name="Allen A.W."/>
            <person name="Alvarado L."/>
            <person name="Arachchi H.M."/>
            <person name="Berlin A.M."/>
            <person name="Chapman S.B."/>
            <person name="Gainer-Dewar J."/>
            <person name="Goldberg J."/>
            <person name="Griggs A."/>
            <person name="Gujja S."/>
            <person name="Hansen M."/>
            <person name="Howarth C."/>
            <person name="Imamovic A."/>
            <person name="Ireland A."/>
            <person name="Larimer J."/>
            <person name="McCowan C."/>
            <person name="Murphy C."/>
            <person name="Pearson M."/>
            <person name="Poon T.W."/>
            <person name="Priest M."/>
            <person name="Roberts A."/>
            <person name="Saif S."/>
            <person name="Shea T."/>
            <person name="Sisk P."/>
            <person name="Sykes S."/>
            <person name="Wortman J."/>
            <person name="Nusbaum C."/>
            <person name="Birren B."/>
        </authorList>
    </citation>
    <scope>NUCLEOTIDE SEQUENCE [LARGE SCALE GENOMIC DNA]</scope>
    <source>
        <strain evidence="2">dnLKV3</strain>
    </source>
</reference>
<dbReference type="AlphaFoldDB" id="R9I4S5"/>
<dbReference type="GeneID" id="82152063"/>
<sequence>MNAWYKIWDIFFPEKKELTDGYVADKEEDMLSNYMELDALMQVIFPLKEGEADN</sequence>
<comment type="caution">
    <text evidence="1">The sequence shown here is derived from an EMBL/GenBank/DDBJ whole genome shotgun (WGS) entry which is preliminary data.</text>
</comment>
<dbReference type="EMBL" id="ASSP01000018">
    <property type="protein sequence ID" value="EOS11237.1"/>
    <property type="molecule type" value="Genomic_DNA"/>
</dbReference>
<dbReference type="RefSeq" id="WP_016277279.1">
    <property type="nucleotide sequence ID" value="NZ_CAJUNV010000024.1"/>
</dbReference>
<evidence type="ECO:0000313" key="1">
    <source>
        <dbReference type="EMBL" id="EOS11237.1"/>
    </source>
</evidence>
<evidence type="ECO:0000313" key="2">
    <source>
        <dbReference type="Proteomes" id="UP000014200"/>
    </source>
</evidence>
<dbReference type="STRING" id="1235788.C802_02949"/>
<dbReference type="HOGENOM" id="CLU_3022252_0_0_10"/>
<dbReference type="Proteomes" id="UP000014200">
    <property type="component" value="Unassembled WGS sequence"/>
</dbReference>
<organism evidence="1 2">
    <name type="scientific">Phocaeicola sartorii</name>
    <dbReference type="NCBI Taxonomy" id="671267"/>
    <lineage>
        <taxon>Bacteria</taxon>
        <taxon>Pseudomonadati</taxon>
        <taxon>Bacteroidota</taxon>
        <taxon>Bacteroidia</taxon>
        <taxon>Bacteroidales</taxon>
        <taxon>Bacteroidaceae</taxon>
        <taxon>Phocaeicola</taxon>
    </lineage>
</organism>